<feature type="chain" id="PRO_5042878015" evidence="1">
    <location>
        <begin position="20"/>
        <end position="534"/>
    </location>
</feature>
<dbReference type="RefSeq" id="WP_254084943.1">
    <property type="nucleotide sequence ID" value="NZ_JAHESE010000012.1"/>
</dbReference>
<protein>
    <submittedName>
        <fullName evidence="2">Uncharacterized protein</fullName>
    </submittedName>
</protein>
<evidence type="ECO:0000313" key="3">
    <source>
        <dbReference type="Proteomes" id="UP001319080"/>
    </source>
</evidence>
<dbReference type="SUPFAM" id="SSF52266">
    <property type="entry name" value="SGNH hydrolase"/>
    <property type="match status" value="2"/>
</dbReference>
<reference evidence="2 3" key="1">
    <citation type="submission" date="2021-05" db="EMBL/GenBank/DDBJ databases">
        <title>A Polyphasic approach of four new species of the genus Ohtaekwangia: Ohtaekwangia histidinii sp. nov., Ohtaekwangia cretensis sp. nov., Ohtaekwangia indiensis sp. nov., Ohtaekwangia reichenbachii sp. nov. from diverse environment.</title>
        <authorList>
            <person name="Octaviana S."/>
        </authorList>
    </citation>
    <scope>NUCLEOTIDE SEQUENCE [LARGE SCALE GENOMIC DNA]</scope>
    <source>
        <strain evidence="2 3">PWU5</strain>
    </source>
</reference>
<evidence type="ECO:0000256" key="1">
    <source>
        <dbReference type="SAM" id="SignalP"/>
    </source>
</evidence>
<dbReference type="Proteomes" id="UP001319080">
    <property type="component" value="Unassembled WGS sequence"/>
</dbReference>
<gene>
    <name evidence="2" type="ORF">KK062_14090</name>
</gene>
<sequence>MKKIIYLGYTLSLMLLVSACDQEVIDLQQPEEAVDECGDAQPGTADFSKFVSIGESLVAGFQAGALFTDGQNSSLGAIIADKLECVGGSETFNQPDINSKNGYNATYSIPNVITLGRLVLFDPDGTKGPRTPAPAPAGAPGVPEPYNSADLPGNYSGDKSKLNNFAVPGVQLAQFITPLTGGPATGNPAYNRLYERFASNPGTSTILGDALAAKPTFFLFWGGNNDVVGYAVSGGSNDGLLVSEADFQQRYGHIISQLLASGENVKGVIGNVPDITTLPHFTTVKYNAIPLDAPTANALNAGFTPVHTAFDATIAYLGHDPADIARRKVNFAAGSNAIVIVDESLPDLGPEFDMLRAANAINDAQRAALAPYEQSRQATAEDLILLSAGSVLGTIPTGGNAQTIIGLTVPLADQYTLTKTEADLVRTRTLAFNNYIKSVAAQSARIALADVNASFASFLQAGLLYENNVSITPNFIPPYGAFSEDGVHPNSAGYTYTANIFINAINAKFGSTIPPAKLGAYGSTTGIPVSPAGL</sequence>
<dbReference type="EMBL" id="JAHESE010000012">
    <property type="protein sequence ID" value="MBT1709368.1"/>
    <property type="molecule type" value="Genomic_DNA"/>
</dbReference>
<dbReference type="InterPro" id="IPR036514">
    <property type="entry name" value="SGNH_hydro_sf"/>
</dbReference>
<feature type="signal peptide" evidence="1">
    <location>
        <begin position="1"/>
        <end position="19"/>
    </location>
</feature>
<dbReference type="PROSITE" id="PS51257">
    <property type="entry name" value="PROKAR_LIPOPROTEIN"/>
    <property type="match status" value="1"/>
</dbReference>
<dbReference type="GO" id="GO:0016788">
    <property type="term" value="F:hydrolase activity, acting on ester bonds"/>
    <property type="evidence" value="ECO:0007669"/>
    <property type="project" value="UniProtKB-ARBA"/>
</dbReference>
<dbReference type="Gene3D" id="3.40.50.1110">
    <property type="entry name" value="SGNH hydrolase"/>
    <property type="match status" value="1"/>
</dbReference>
<organism evidence="2 3">
    <name type="scientific">Dawidia cretensis</name>
    <dbReference type="NCBI Taxonomy" id="2782350"/>
    <lineage>
        <taxon>Bacteria</taxon>
        <taxon>Pseudomonadati</taxon>
        <taxon>Bacteroidota</taxon>
        <taxon>Cytophagia</taxon>
        <taxon>Cytophagales</taxon>
        <taxon>Chryseotaleaceae</taxon>
        <taxon>Dawidia</taxon>
    </lineage>
</organism>
<evidence type="ECO:0000313" key="2">
    <source>
        <dbReference type="EMBL" id="MBT1709368.1"/>
    </source>
</evidence>
<dbReference type="AlphaFoldDB" id="A0AAP2DZY4"/>
<name>A0AAP2DZY4_9BACT</name>
<accession>A0AAP2DZY4</accession>
<keyword evidence="3" id="KW-1185">Reference proteome</keyword>
<proteinExistence type="predicted"/>
<keyword evidence="1" id="KW-0732">Signal</keyword>
<comment type="caution">
    <text evidence="2">The sequence shown here is derived from an EMBL/GenBank/DDBJ whole genome shotgun (WGS) entry which is preliminary data.</text>
</comment>